<reference evidence="2 3" key="1">
    <citation type="submission" date="2024-05" db="EMBL/GenBank/DDBJ databases">
        <authorList>
            <person name="Wallberg A."/>
        </authorList>
    </citation>
    <scope>NUCLEOTIDE SEQUENCE [LARGE SCALE GENOMIC DNA]</scope>
</reference>
<feature type="non-terminal residue" evidence="2">
    <location>
        <position position="1"/>
    </location>
</feature>
<keyword evidence="1" id="KW-0472">Membrane</keyword>
<feature type="transmembrane region" description="Helical" evidence="1">
    <location>
        <begin position="129"/>
        <end position="151"/>
    </location>
</feature>
<dbReference type="Proteomes" id="UP001497623">
    <property type="component" value="Unassembled WGS sequence"/>
</dbReference>
<proteinExistence type="predicted"/>
<keyword evidence="1" id="KW-0812">Transmembrane</keyword>
<evidence type="ECO:0000313" key="2">
    <source>
        <dbReference type="EMBL" id="CAL4089061.1"/>
    </source>
</evidence>
<protein>
    <submittedName>
        <fullName evidence="2">Uncharacterized protein</fullName>
    </submittedName>
</protein>
<dbReference type="AlphaFoldDB" id="A0AAV2QNP6"/>
<gene>
    <name evidence="2" type="ORF">MNOR_LOCUS13693</name>
</gene>
<name>A0AAV2QNP6_MEGNR</name>
<organism evidence="2 3">
    <name type="scientific">Meganyctiphanes norvegica</name>
    <name type="common">Northern krill</name>
    <name type="synonym">Thysanopoda norvegica</name>
    <dbReference type="NCBI Taxonomy" id="48144"/>
    <lineage>
        <taxon>Eukaryota</taxon>
        <taxon>Metazoa</taxon>
        <taxon>Ecdysozoa</taxon>
        <taxon>Arthropoda</taxon>
        <taxon>Crustacea</taxon>
        <taxon>Multicrustacea</taxon>
        <taxon>Malacostraca</taxon>
        <taxon>Eumalacostraca</taxon>
        <taxon>Eucarida</taxon>
        <taxon>Euphausiacea</taxon>
        <taxon>Euphausiidae</taxon>
        <taxon>Meganyctiphanes</taxon>
    </lineage>
</organism>
<keyword evidence="1" id="KW-1133">Transmembrane helix</keyword>
<sequence length="200" mass="22901">DREWEVNEGKHITIPLGRDVIDKSFPVKIYSYHDYRAVIRIFNSSKRLLSREYNLMVKKNEVILKSLKDQQESITFEVSQNLTTIAIFSEGGNFNVTVSFETQPTSTLNTTPIPVTTEENCPNCHDTSYIVGFSCILLIFVLITCIVGLGFNSRSLQSRTEIFKNCKRKKEDNVIRLPRIDANGNCENYPLNSQENRQGQ</sequence>
<accession>A0AAV2QNP6</accession>
<evidence type="ECO:0000256" key="1">
    <source>
        <dbReference type="SAM" id="Phobius"/>
    </source>
</evidence>
<dbReference type="EMBL" id="CAXKWB010007950">
    <property type="protein sequence ID" value="CAL4089061.1"/>
    <property type="molecule type" value="Genomic_DNA"/>
</dbReference>
<keyword evidence="3" id="KW-1185">Reference proteome</keyword>
<comment type="caution">
    <text evidence="2">The sequence shown here is derived from an EMBL/GenBank/DDBJ whole genome shotgun (WGS) entry which is preliminary data.</text>
</comment>
<evidence type="ECO:0000313" key="3">
    <source>
        <dbReference type="Proteomes" id="UP001497623"/>
    </source>
</evidence>